<name>E4T166_PALPW</name>
<sequence>MRKYSLLLIGLLFSVLVMSQKASIAFDVKSHDFGKIKEEDGKVTYIFSFVNNGKGPLVVSRVQSSCGCTTPVWTKTPVEPGKKGTITVTYNPLGRPGKFFKPVSVYSNATDELVNLSIQGEVIPRQSGEDSTYPVNIGGLGLKAKVVSIGNVERGRMQTRVLGIQNTSKASLRPTIENLPGYLSATVLPEVLNPGEEGKITFTLNSKNCNQWGPLSDDVYLSLNGVRRFTDDTRILVVANILEDFSKLTLEQRRKSPVIELPEREIDLGTLREGSKRTGKLKLLNKGLSTLEIRRIINNNKELSIKTSKNSVAVNKKTDIVIGLNTRNLSEAEYKKSFTIQTNDPENAFLIVVVSWKVQK</sequence>
<dbReference type="InterPro" id="IPR011467">
    <property type="entry name" value="DUF1573"/>
</dbReference>
<dbReference type="GO" id="GO:0005737">
    <property type="term" value="C:cytoplasm"/>
    <property type="evidence" value="ECO:0007669"/>
    <property type="project" value="UniProtKB-SubCell"/>
</dbReference>
<dbReference type="Proteomes" id="UP000008718">
    <property type="component" value="Chromosome"/>
</dbReference>
<evidence type="ECO:0000256" key="4">
    <source>
        <dbReference type="ARBA" id="ARBA00023069"/>
    </source>
</evidence>
<evidence type="ECO:0000256" key="1">
    <source>
        <dbReference type="ARBA" id="ARBA00004138"/>
    </source>
</evidence>
<dbReference type="InterPro" id="IPR013783">
    <property type="entry name" value="Ig-like_fold"/>
</dbReference>
<dbReference type="PANTHER" id="PTHR37833:SF1">
    <property type="entry name" value="SIGNAL PEPTIDE PROTEIN"/>
    <property type="match status" value="1"/>
</dbReference>
<dbReference type="Gene3D" id="2.60.40.10">
    <property type="entry name" value="Immunoglobulins"/>
    <property type="match status" value="3"/>
</dbReference>
<keyword evidence="3" id="KW-0963">Cytoplasm</keyword>
<reference key="1">
    <citation type="submission" date="2010-11" db="EMBL/GenBank/DDBJ databases">
        <title>The complete genome of Paludibacter propionicigenes DSM 17365.</title>
        <authorList>
            <consortium name="US DOE Joint Genome Institute (JGI-PGF)"/>
            <person name="Lucas S."/>
            <person name="Copeland A."/>
            <person name="Lapidus A."/>
            <person name="Bruce D."/>
            <person name="Goodwin L."/>
            <person name="Pitluck S."/>
            <person name="Kyrpides N."/>
            <person name="Mavromatis K."/>
            <person name="Ivanova N."/>
            <person name="Munk A.C."/>
            <person name="Brettin T."/>
            <person name="Detter J.C."/>
            <person name="Han C."/>
            <person name="Tapia R."/>
            <person name="Land M."/>
            <person name="Hauser L."/>
            <person name="Markowitz V."/>
            <person name="Cheng J.-F."/>
            <person name="Hugenholtz P."/>
            <person name="Woyke T."/>
            <person name="Wu D."/>
            <person name="Gronow S."/>
            <person name="Wellnitz S."/>
            <person name="Brambilla E."/>
            <person name="Klenk H.-P."/>
            <person name="Eisen J.A."/>
        </authorList>
    </citation>
    <scope>NUCLEOTIDE SEQUENCE</scope>
    <source>
        <strain>WB4</strain>
    </source>
</reference>
<keyword evidence="5" id="KW-0966">Cell projection</keyword>
<accession>E4T166</accession>
<dbReference type="OrthoDB" id="1466304at2"/>
<dbReference type="KEGG" id="ppn:Palpr_0285"/>
<dbReference type="Pfam" id="PF22544">
    <property type="entry name" value="HYDIN_VesB_CFA65-like_Ig"/>
    <property type="match status" value="1"/>
</dbReference>
<dbReference type="PANTHER" id="PTHR37833">
    <property type="entry name" value="LIPOPROTEIN-RELATED"/>
    <property type="match status" value="1"/>
</dbReference>
<keyword evidence="4" id="KW-0969">Cilium</keyword>
<evidence type="ECO:0000256" key="3">
    <source>
        <dbReference type="ARBA" id="ARBA00022490"/>
    </source>
</evidence>
<protein>
    <recommendedName>
        <fullName evidence="7">HYDIN/VesB/CFA65-like Ig-like domain-containing protein</fullName>
    </recommendedName>
</protein>
<evidence type="ECO:0000259" key="7">
    <source>
        <dbReference type="Pfam" id="PF22544"/>
    </source>
</evidence>
<evidence type="ECO:0000256" key="5">
    <source>
        <dbReference type="ARBA" id="ARBA00023273"/>
    </source>
</evidence>
<feature type="domain" description="HYDIN/VesB/CFA65-like Ig-like" evidence="7">
    <location>
        <begin position="257"/>
        <end position="350"/>
    </location>
</feature>
<feature type="signal peptide" evidence="6">
    <location>
        <begin position="1"/>
        <end position="19"/>
    </location>
</feature>
<keyword evidence="9" id="KW-1185">Reference proteome</keyword>
<proteinExistence type="predicted"/>
<feature type="chain" id="PRO_5003187489" description="HYDIN/VesB/CFA65-like Ig-like domain-containing protein" evidence="6">
    <location>
        <begin position="20"/>
        <end position="360"/>
    </location>
</feature>
<evidence type="ECO:0000256" key="2">
    <source>
        <dbReference type="ARBA" id="ARBA00004496"/>
    </source>
</evidence>
<comment type="subcellular location">
    <subcellularLocation>
        <location evidence="1">Cell projection</location>
        <location evidence="1">Cilium</location>
    </subcellularLocation>
    <subcellularLocation>
        <location evidence="2">Cytoplasm</location>
    </subcellularLocation>
</comment>
<evidence type="ECO:0000313" key="9">
    <source>
        <dbReference type="Proteomes" id="UP000008718"/>
    </source>
</evidence>
<reference evidence="8 9" key="2">
    <citation type="journal article" date="2011" name="Stand. Genomic Sci.">
        <title>Complete genome sequence of Paludibacter propionicigenes type strain (WB4).</title>
        <authorList>
            <person name="Gronow S."/>
            <person name="Munk C."/>
            <person name="Lapidus A."/>
            <person name="Nolan M."/>
            <person name="Lucas S."/>
            <person name="Hammon N."/>
            <person name="Deshpande S."/>
            <person name="Cheng J.F."/>
            <person name="Tapia R."/>
            <person name="Han C."/>
            <person name="Goodwin L."/>
            <person name="Pitluck S."/>
            <person name="Liolios K."/>
            <person name="Ivanova N."/>
            <person name="Mavromatis K."/>
            <person name="Mikhailova N."/>
            <person name="Pati A."/>
            <person name="Chen A."/>
            <person name="Palaniappan K."/>
            <person name="Land M."/>
            <person name="Hauser L."/>
            <person name="Chang Y.J."/>
            <person name="Jeffries C.D."/>
            <person name="Brambilla E."/>
            <person name="Rohde M."/>
            <person name="Goker M."/>
            <person name="Detter J.C."/>
            <person name="Woyke T."/>
            <person name="Bristow J."/>
            <person name="Eisen J.A."/>
            <person name="Markowitz V."/>
            <person name="Hugenholtz P."/>
            <person name="Kyrpides N.C."/>
            <person name="Klenk H.P."/>
        </authorList>
    </citation>
    <scope>NUCLEOTIDE SEQUENCE [LARGE SCALE GENOMIC DNA]</scope>
    <source>
        <strain evidence="9">DSM 17365 / JCM 13257 / WB4</strain>
    </source>
</reference>
<evidence type="ECO:0000256" key="6">
    <source>
        <dbReference type="SAM" id="SignalP"/>
    </source>
</evidence>
<dbReference type="InterPro" id="IPR053879">
    <property type="entry name" value="HYDIN_VesB_CFA65-like_Ig"/>
</dbReference>
<organism evidence="8 9">
    <name type="scientific">Paludibacter propionicigenes (strain DSM 17365 / JCM 13257 / WB4)</name>
    <dbReference type="NCBI Taxonomy" id="694427"/>
    <lineage>
        <taxon>Bacteria</taxon>
        <taxon>Pseudomonadati</taxon>
        <taxon>Bacteroidota</taxon>
        <taxon>Bacteroidia</taxon>
        <taxon>Bacteroidales</taxon>
        <taxon>Paludibacteraceae</taxon>
        <taxon>Paludibacter</taxon>
    </lineage>
</organism>
<dbReference type="eggNOG" id="ENOG502Z9QX">
    <property type="taxonomic scope" value="Bacteria"/>
</dbReference>
<dbReference type="Pfam" id="PF07610">
    <property type="entry name" value="DUF1573"/>
    <property type="match status" value="1"/>
</dbReference>
<keyword evidence="6" id="KW-0732">Signal</keyword>
<dbReference type="STRING" id="694427.Palpr_0285"/>
<dbReference type="EMBL" id="CP002345">
    <property type="protein sequence ID" value="ADQ78447.1"/>
    <property type="molecule type" value="Genomic_DNA"/>
</dbReference>
<evidence type="ECO:0000313" key="8">
    <source>
        <dbReference type="EMBL" id="ADQ78447.1"/>
    </source>
</evidence>
<dbReference type="RefSeq" id="WP_013443816.1">
    <property type="nucleotide sequence ID" value="NC_014734.1"/>
</dbReference>
<dbReference type="AlphaFoldDB" id="E4T166"/>
<dbReference type="HOGENOM" id="CLU_051681_0_0_10"/>
<gene>
    <name evidence="8" type="ordered locus">Palpr_0285</name>
</gene>